<dbReference type="Proteomes" id="UP001500403">
    <property type="component" value="Unassembled WGS sequence"/>
</dbReference>
<feature type="domain" description="QsdR TetR regulatory C-terminal" evidence="1">
    <location>
        <begin position="71"/>
        <end position="180"/>
    </location>
</feature>
<dbReference type="InterPro" id="IPR041485">
    <property type="entry name" value="TetR_C_36"/>
</dbReference>
<keyword evidence="3" id="KW-1185">Reference proteome</keyword>
<organism evidence="2 3">
    <name type="scientific">Streptomyces enissocaesilis</name>
    <dbReference type="NCBI Taxonomy" id="332589"/>
    <lineage>
        <taxon>Bacteria</taxon>
        <taxon>Bacillati</taxon>
        <taxon>Actinomycetota</taxon>
        <taxon>Actinomycetes</taxon>
        <taxon>Kitasatosporales</taxon>
        <taxon>Streptomycetaceae</taxon>
        <taxon>Streptomyces</taxon>
        <taxon>Streptomyces rochei group</taxon>
    </lineage>
</organism>
<proteinExistence type="predicted"/>
<accession>A0ABP6JUZ6</accession>
<sequence length="187" mass="20586">MRPGAREAFSLALKKFVNGDRLDMQDLAAELGVDRTTLFRWVGNRDTLVVNILTTLADPTIKKAADAASGSGGARVARIAEIYAQKIIDASYYRAFMQREPERSLRLTTTKASPLQQHIVESFQNLLQQERDGGHEFPPMDLHDLAYLIVRIIESFIYADIITGEEPDSAKVGAAIAALLATSPAVR</sequence>
<dbReference type="Pfam" id="PF18598">
    <property type="entry name" value="TetR_C_36"/>
    <property type="match status" value="1"/>
</dbReference>
<reference evidence="3" key="1">
    <citation type="journal article" date="2019" name="Int. J. Syst. Evol. Microbiol.">
        <title>The Global Catalogue of Microorganisms (GCM) 10K type strain sequencing project: providing services to taxonomists for standard genome sequencing and annotation.</title>
        <authorList>
            <consortium name="The Broad Institute Genomics Platform"/>
            <consortium name="The Broad Institute Genome Sequencing Center for Infectious Disease"/>
            <person name="Wu L."/>
            <person name="Ma J."/>
        </authorList>
    </citation>
    <scope>NUCLEOTIDE SEQUENCE [LARGE SCALE GENOMIC DNA]</scope>
    <source>
        <strain evidence="3">JCM 9088</strain>
    </source>
</reference>
<comment type="caution">
    <text evidence="2">The sequence shown here is derived from an EMBL/GenBank/DDBJ whole genome shotgun (WGS) entry which is preliminary data.</text>
</comment>
<name>A0ABP6JUZ6_9ACTN</name>
<evidence type="ECO:0000313" key="2">
    <source>
        <dbReference type="EMBL" id="GAA2945489.1"/>
    </source>
</evidence>
<evidence type="ECO:0000259" key="1">
    <source>
        <dbReference type="Pfam" id="PF18598"/>
    </source>
</evidence>
<dbReference type="SUPFAM" id="SSF46689">
    <property type="entry name" value="Homeodomain-like"/>
    <property type="match status" value="1"/>
</dbReference>
<dbReference type="InterPro" id="IPR009057">
    <property type="entry name" value="Homeodomain-like_sf"/>
</dbReference>
<gene>
    <name evidence="2" type="ORF">GCM10010446_33480</name>
</gene>
<evidence type="ECO:0000313" key="3">
    <source>
        <dbReference type="Proteomes" id="UP001500403"/>
    </source>
</evidence>
<dbReference type="EMBL" id="BAAAUD010000034">
    <property type="protein sequence ID" value="GAA2945489.1"/>
    <property type="molecule type" value="Genomic_DNA"/>
</dbReference>
<dbReference type="Gene3D" id="1.10.357.10">
    <property type="entry name" value="Tetracycline Repressor, domain 2"/>
    <property type="match status" value="1"/>
</dbReference>
<protein>
    <submittedName>
        <fullName evidence="2">QsdR family transcriptional regulator</fullName>
    </submittedName>
</protein>